<name>D9PYN4_METTM</name>
<protein>
    <recommendedName>
        <fullName evidence="2">UPF0127 protein MTBMA_c17640</fullName>
    </recommendedName>
</protein>
<dbReference type="PANTHER" id="PTHR37953">
    <property type="entry name" value="UPF0127 PROTEIN MJ1496"/>
    <property type="match status" value="1"/>
</dbReference>
<evidence type="ECO:0000313" key="3">
    <source>
        <dbReference type="EMBL" id="ADL59332.1"/>
    </source>
</evidence>
<dbReference type="InterPro" id="IPR003795">
    <property type="entry name" value="DUF192"/>
</dbReference>
<dbReference type="NCBIfam" id="NF002996">
    <property type="entry name" value="PRK03760.1"/>
    <property type="match status" value="1"/>
</dbReference>
<dbReference type="InterPro" id="IPR038695">
    <property type="entry name" value="Saro_0823-like_sf"/>
</dbReference>
<dbReference type="Proteomes" id="UP000000345">
    <property type="component" value="Chromosome"/>
</dbReference>
<dbReference type="Gene3D" id="2.60.120.1140">
    <property type="entry name" value="Protein of unknown function DUF192"/>
    <property type="match status" value="1"/>
</dbReference>
<gene>
    <name evidence="3" type="ordered locus">MTBMA_c17640</name>
</gene>
<evidence type="ECO:0000256" key="1">
    <source>
        <dbReference type="ARBA" id="ARBA00010151"/>
    </source>
</evidence>
<dbReference type="HAMAP" id="MF_00263">
    <property type="entry name" value="UPF0127"/>
    <property type="match status" value="1"/>
</dbReference>
<dbReference type="KEGG" id="mmg:MTBMA_c17640"/>
<dbReference type="STRING" id="79929.MTBMA_c17640"/>
<proteinExistence type="inferred from homology"/>
<dbReference type="OrthoDB" id="64208at2157"/>
<dbReference type="EMBL" id="CP001710">
    <property type="protein sequence ID" value="ADL59332.1"/>
    <property type="molecule type" value="Genomic_DNA"/>
</dbReference>
<organism evidence="3 4">
    <name type="scientific">Methanothermobacter marburgensis (strain ATCC BAA-927 / DSM 2133 / JCM 14651 / NBRC 100331 / OCM 82 / Marburg)</name>
    <name type="common">Methanobacterium thermoautotrophicum</name>
    <dbReference type="NCBI Taxonomy" id="79929"/>
    <lineage>
        <taxon>Archaea</taxon>
        <taxon>Methanobacteriati</taxon>
        <taxon>Methanobacteriota</taxon>
        <taxon>Methanomada group</taxon>
        <taxon>Methanobacteria</taxon>
        <taxon>Methanobacteriales</taxon>
        <taxon>Methanobacteriaceae</taxon>
        <taxon>Methanothermobacter</taxon>
    </lineage>
</organism>
<evidence type="ECO:0000313" key="4">
    <source>
        <dbReference type="Proteomes" id="UP000000345"/>
    </source>
</evidence>
<accession>D9PYN4</accession>
<reference key="1">
    <citation type="submission" date="2009-08" db="EMBL/GenBank/DDBJ databases">
        <title>The genome sequence of Methanothermobacter marburgensis.</title>
        <authorList>
            <person name="Kaster A."/>
            <person name="Seedorf H."/>
            <person name="Goenrich M."/>
            <person name="Wiezer A."/>
            <person name="Liesegang H."/>
            <person name="Thauer R."/>
            <person name="Gottschalk G."/>
        </authorList>
    </citation>
    <scope>NUCLEOTIDE SEQUENCE</scope>
    <source>
        <strain>Marburg</strain>
    </source>
</reference>
<dbReference type="PaxDb" id="79929-MTBMA_c17640"/>
<reference evidence="3 4" key="2">
    <citation type="journal article" date="2010" name="J. Bacteriol.">
        <title>Complete genome sequence of Methanothermobacter marburgensis, a methanoarchaeon model organism.</title>
        <authorList>
            <person name="Liesegang H."/>
            <person name="Kaster A.K."/>
            <person name="Wiezer A."/>
            <person name="Goenrich M."/>
            <person name="Wollherr A."/>
            <person name="Seedorf H."/>
            <person name="Gottschalk G."/>
            <person name="Thauer R.K."/>
        </authorList>
    </citation>
    <scope>NUCLEOTIDE SEQUENCE [LARGE SCALE GENOMIC DNA]</scope>
    <source>
        <strain evidence="4">ATCC BAA-927 / DSM 2133 / JCM 14651 / NBRC 100331 / OCM 82 / Marburg</strain>
    </source>
</reference>
<dbReference type="InterPro" id="IPR022906">
    <property type="entry name" value="UPF0127"/>
</dbReference>
<dbReference type="PANTHER" id="PTHR37953:SF1">
    <property type="entry name" value="UPF0127 PROTEIN MJ1496"/>
    <property type="match status" value="1"/>
</dbReference>
<dbReference type="GeneID" id="41327105"/>
<dbReference type="AlphaFoldDB" id="D9PYN4"/>
<dbReference type="Pfam" id="PF02643">
    <property type="entry name" value="DUF192"/>
    <property type="match status" value="1"/>
</dbReference>
<dbReference type="HOGENOM" id="CLU_097039_4_2_2"/>
<comment type="similarity">
    <text evidence="1 2">Belongs to the UPF0127 family.</text>
</comment>
<dbReference type="RefSeq" id="WP_013296542.1">
    <property type="nucleotide sequence ID" value="NC_014408.1"/>
</dbReference>
<evidence type="ECO:0000256" key="2">
    <source>
        <dbReference type="HAMAP-Rule" id="MF_00263"/>
    </source>
</evidence>
<dbReference type="GeneID" id="9705475"/>
<keyword evidence="4" id="KW-1185">Reference proteome</keyword>
<sequence length="121" mass="13926">MMEKEVFNKTRGATLGAVRFADTFLSRFRGLMLRRNVETGLVLEIPEGRGRYGSGIHMFFMLVPLDVLFVDKNMRVVDMAKLKPWQVYNPVKPARYVIELKKGKIDETGTRIGDTLEFKDI</sequence>